<keyword evidence="7" id="KW-1185">Reference proteome</keyword>
<dbReference type="InterPro" id="IPR016035">
    <property type="entry name" value="Acyl_Trfase/lysoPLipase"/>
</dbReference>
<evidence type="ECO:0000256" key="1">
    <source>
        <dbReference type="ARBA" id="ARBA00022801"/>
    </source>
</evidence>
<dbReference type="GO" id="GO:0016787">
    <property type="term" value="F:hydrolase activity"/>
    <property type="evidence" value="ECO:0007669"/>
    <property type="project" value="UniProtKB-UniRule"/>
</dbReference>
<evidence type="ECO:0000313" key="6">
    <source>
        <dbReference type="EMBL" id="SEF90390.1"/>
    </source>
</evidence>
<feature type="short sequence motif" description="DGA/G" evidence="4">
    <location>
        <begin position="257"/>
        <end position="259"/>
    </location>
</feature>
<dbReference type="PROSITE" id="PS51635">
    <property type="entry name" value="PNPLA"/>
    <property type="match status" value="1"/>
</dbReference>
<feature type="active site" description="Proton acceptor" evidence="4">
    <location>
        <position position="257"/>
    </location>
</feature>
<reference evidence="6 7" key="1">
    <citation type="submission" date="2016-10" db="EMBL/GenBank/DDBJ databases">
        <authorList>
            <person name="de Groot N.N."/>
        </authorList>
    </citation>
    <scope>NUCLEOTIDE SEQUENCE [LARGE SCALE GENOMIC DNA]</scope>
    <source>
        <strain evidence="6 7">DSM 22489</strain>
    </source>
</reference>
<feature type="active site" description="Nucleophile" evidence="4">
    <location>
        <position position="110"/>
    </location>
</feature>
<dbReference type="GO" id="GO:0016042">
    <property type="term" value="P:lipid catabolic process"/>
    <property type="evidence" value="ECO:0007669"/>
    <property type="project" value="UniProtKB-UniRule"/>
</dbReference>
<gene>
    <name evidence="6" type="ORF">SAMN05421819_1299</name>
</gene>
<feature type="domain" description="PNPLA" evidence="5">
    <location>
        <begin position="77"/>
        <end position="270"/>
    </location>
</feature>
<dbReference type="AlphaFoldDB" id="A0A1H5VT42"/>
<dbReference type="InterPro" id="IPR050301">
    <property type="entry name" value="NTE"/>
</dbReference>
<dbReference type="InterPro" id="IPR002641">
    <property type="entry name" value="PNPLA_dom"/>
</dbReference>
<keyword evidence="1 4" id="KW-0378">Hydrolase</keyword>
<evidence type="ECO:0000256" key="3">
    <source>
        <dbReference type="ARBA" id="ARBA00023098"/>
    </source>
</evidence>
<evidence type="ECO:0000256" key="4">
    <source>
        <dbReference type="PROSITE-ProRule" id="PRU01161"/>
    </source>
</evidence>
<evidence type="ECO:0000313" key="7">
    <source>
        <dbReference type="Proteomes" id="UP000236728"/>
    </source>
</evidence>
<protein>
    <submittedName>
        <fullName evidence="6">NTE family protein</fullName>
    </submittedName>
</protein>
<evidence type="ECO:0000256" key="2">
    <source>
        <dbReference type="ARBA" id="ARBA00022963"/>
    </source>
</evidence>
<accession>A0A1H5VT42</accession>
<dbReference type="CDD" id="cd07205">
    <property type="entry name" value="Pat_PNPLA6_PNPLA7_NTE1_like"/>
    <property type="match status" value="1"/>
</dbReference>
<evidence type="ECO:0000259" key="5">
    <source>
        <dbReference type="PROSITE" id="PS51635"/>
    </source>
</evidence>
<keyword evidence="3 4" id="KW-0443">Lipid metabolism</keyword>
<keyword evidence="2 4" id="KW-0442">Lipid degradation</keyword>
<proteinExistence type="predicted"/>
<dbReference type="EMBL" id="FNVA01000002">
    <property type="protein sequence ID" value="SEF90390.1"/>
    <property type="molecule type" value="Genomic_DNA"/>
</dbReference>
<dbReference type="PANTHER" id="PTHR14226">
    <property type="entry name" value="NEUROPATHY TARGET ESTERASE/SWISS CHEESE D.MELANOGASTER"/>
    <property type="match status" value="1"/>
</dbReference>
<dbReference type="Pfam" id="PF01734">
    <property type="entry name" value="Patatin"/>
    <property type="match status" value="1"/>
</dbReference>
<organism evidence="6 7">
    <name type="scientific">Bryocella elongata</name>
    <dbReference type="NCBI Taxonomy" id="863522"/>
    <lineage>
        <taxon>Bacteria</taxon>
        <taxon>Pseudomonadati</taxon>
        <taxon>Acidobacteriota</taxon>
        <taxon>Terriglobia</taxon>
        <taxon>Terriglobales</taxon>
        <taxon>Acidobacteriaceae</taxon>
        <taxon>Bryocella</taxon>
    </lineage>
</organism>
<sequence>MRKSHAHSLTSPIGNIKLSEIKMTSASSLVRRSNLRTLIPAIVTAIAIQGASCQAPAITLGSNTPTPSTAVRPRIGLALEGGGALGIAHVGVLLWLEEHRIPVDEVAGTSMGALIGSLYASGRSAAEIEHLSTDTNFDTLFTLQPSLSELSFRRRMEKTELPQAITIGLRHGTPSLGSALIADDQLNAFLSREMDGYNSENLDFDKLPIPFRCVATNLTTLRPAVFRTGSLPFAVRASISIPGVFPPVRHGDDILVDGAILDNLPIDVLRDEQHAEVVISVYLGDSPFPEQDASSAVGIFERALSAGTSRNVELNRPHADIEIAPQVQAYSVVDYRKAKALIHAGYAATESQRAKLLPLALSEADWAEYQAAARSRKRTPPSLIRTTAVSGPDAATSKQVQVLANTLNNHPFSAPRAEGVVATLRGDGALSAYYETFSSASTQAGTAVSSTVPDDGVKIFWHPRAEGPPYLLLGTEVVASTSNVTSTIFDIRFVDQNFGGYGSELLADVRLGYRTQANAEFYHPLGGTRFFIQPDVQLRREPVYLWQDQRRISERFLQHAGGGFDAGFAFSRNLQTAIEYRASTIRWTLVDGADSSPTPQLSGREESLAAHVIFSTRTAAIASPHGTSVDLQVGHLFDTSASKDAPFVELKARQSFTFANVNLISISTEVDSYFRNQVADPLRFTLGGPLRLYASSIDEYRGTDVELVRAIYSRRVASLPTGIGQGIYVTGGYEQGNIWSPEHPAIFVQDGFGGLLFSTPLGAITLGGAVGDDDHRKLFFTFGKLF</sequence>
<name>A0A1H5VT42_9BACT</name>
<dbReference type="Gene3D" id="3.40.1090.10">
    <property type="entry name" value="Cytosolic phospholipase A2 catalytic domain"/>
    <property type="match status" value="2"/>
</dbReference>
<dbReference type="Proteomes" id="UP000236728">
    <property type="component" value="Unassembled WGS sequence"/>
</dbReference>
<feature type="short sequence motif" description="GXGXXG" evidence="4">
    <location>
        <begin position="81"/>
        <end position="86"/>
    </location>
</feature>
<dbReference type="SUPFAM" id="SSF52151">
    <property type="entry name" value="FabD/lysophospholipase-like"/>
    <property type="match status" value="1"/>
</dbReference>
<feature type="short sequence motif" description="GXSXG" evidence="4">
    <location>
        <begin position="108"/>
        <end position="112"/>
    </location>
</feature>
<dbReference type="PANTHER" id="PTHR14226:SF29">
    <property type="entry name" value="NEUROPATHY TARGET ESTERASE SWS"/>
    <property type="match status" value="1"/>
</dbReference>